<keyword evidence="1" id="KW-0472">Membrane</keyword>
<keyword evidence="1" id="KW-0812">Transmembrane</keyword>
<proteinExistence type="predicted"/>
<accession>A0A0M3HEW7</accession>
<dbReference type="WBParaSite" id="ALUE_0000005401-mRNA-1">
    <property type="protein sequence ID" value="ALUE_0000005401-mRNA-1"/>
    <property type="gene ID" value="ALUE_0000005401"/>
</dbReference>
<reference evidence="3" key="1">
    <citation type="submission" date="2017-02" db="UniProtKB">
        <authorList>
            <consortium name="WormBaseParasite"/>
        </authorList>
    </citation>
    <scope>IDENTIFICATION</scope>
</reference>
<keyword evidence="2" id="KW-1185">Reference proteome</keyword>
<dbReference type="Proteomes" id="UP000036681">
    <property type="component" value="Unplaced"/>
</dbReference>
<name>A0A0M3HEW7_ASCLU</name>
<sequence length="102" mass="11848">MTFYLRCFLTLSFVWIVLSIISAFILSPFIISSVWIGLLFYFCTSFIFSLLYHLSFILFVLFVILLDFANISFIHSLVVTSMRNCSLFVVLFTDYLVSCIIP</sequence>
<evidence type="ECO:0000313" key="3">
    <source>
        <dbReference type="WBParaSite" id="ALUE_0000005401-mRNA-1"/>
    </source>
</evidence>
<dbReference type="AlphaFoldDB" id="A0A0M3HEW7"/>
<evidence type="ECO:0000256" key="1">
    <source>
        <dbReference type="SAM" id="Phobius"/>
    </source>
</evidence>
<feature type="transmembrane region" description="Helical" evidence="1">
    <location>
        <begin position="12"/>
        <end position="31"/>
    </location>
</feature>
<evidence type="ECO:0000313" key="2">
    <source>
        <dbReference type="Proteomes" id="UP000036681"/>
    </source>
</evidence>
<protein>
    <submittedName>
        <fullName evidence="3">G-protein coupled receptors family 1 profile domain-containing protein</fullName>
    </submittedName>
</protein>
<organism evidence="2 3">
    <name type="scientific">Ascaris lumbricoides</name>
    <name type="common">Giant roundworm</name>
    <dbReference type="NCBI Taxonomy" id="6252"/>
    <lineage>
        <taxon>Eukaryota</taxon>
        <taxon>Metazoa</taxon>
        <taxon>Ecdysozoa</taxon>
        <taxon>Nematoda</taxon>
        <taxon>Chromadorea</taxon>
        <taxon>Rhabditida</taxon>
        <taxon>Spirurina</taxon>
        <taxon>Ascaridomorpha</taxon>
        <taxon>Ascaridoidea</taxon>
        <taxon>Ascarididae</taxon>
        <taxon>Ascaris</taxon>
    </lineage>
</organism>
<feature type="transmembrane region" description="Helical" evidence="1">
    <location>
        <begin position="38"/>
        <end position="66"/>
    </location>
</feature>
<keyword evidence="1" id="KW-1133">Transmembrane helix</keyword>